<dbReference type="SUPFAM" id="SSF51556">
    <property type="entry name" value="Metallo-dependent hydrolases"/>
    <property type="match status" value="1"/>
</dbReference>
<dbReference type="InterPro" id="IPR052358">
    <property type="entry name" value="Aro_Compnd_Degr_Hydrolases"/>
</dbReference>
<reference evidence="2 3" key="1">
    <citation type="submission" date="2023-11" db="EMBL/GenBank/DDBJ databases">
        <title>Draft genome of Azohydromonas lata strain H1 (DSM1123), a polyhydroxyalkanoate producer.</title>
        <authorList>
            <person name="Traversa D."/>
            <person name="D'Addabbo P."/>
            <person name="Pazzani C."/>
            <person name="Manzari C."/>
            <person name="Chiara M."/>
            <person name="Scrascia M."/>
        </authorList>
    </citation>
    <scope>NUCLEOTIDE SEQUENCE [LARGE SCALE GENOMIC DNA]</scope>
    <source>
        <strain evidence="2 3">H1</strain>
    </source>
</reference>
<dbReference type="Proteomes" id="UP001293718">
    <property type="component" value="Unassembled WGS sequence"/>
</dbReference>
<evidence type="ECO:0000313" key="2">
    <source>
        <dbReference type="EMBL" id="MDZ5457947.1"/>
    </source>
</evidence>
<gene>
    <name evidence="2" type="ORF">SM757_15315</name>
</gene>
<evidence type="ECO:0000313" key="3">
    <source>
        <dbReference type="Proteomes" id="UP001293718"/>
    </source>
</evidence>
<dbReference type="PANTHER" id="PTHR35563:SF2">
    <property type="entry name" value="BARREL METAL-DEPENDENT HYDROLASE, PUTATIVE (AFU_ORTHOLOGUE AFUA_1G16240)-RELATED"/>
    <property type="match status" value="1"/>
</dbReference>
<comment type="caution">
    <text evidence="2">The sequence shown here is derived from an EMBL/GenBank/DDBJ whole genome shotgun (WGS) entry which is preliminary data.</text>
</comment>
<feature type="domain" description="Amidohydrolase-related" evidence="1">
    <location>
        <begin position="25"/>
        <end position="285"/>
    </location>
</feature>
<name>A0ABU5IFQ0_9BURK</name>
<organism evidence="2 3">
    <name type="scientific">Azohydromonas lata</name>
    <dbReference type="NCBI Taxonomy" id="45677"/>
    <lineage>
        <taxon>Bacteria</taxon>
        <taxon>Pseudomonadati</taxon>
        <taxon>Pseudomonadota</taxon>
        <taxon>Betaproteobacteria</taxon>
        <taxon>Burkholderiales</taxon>
        <taxon>Sphaerotilaceae</taxon>
        <taxon>Azohydromonas</taxon>
    </lineage>
</organism>
<dbReference type="RefSeq" id="WP_322466126.1">
    <property type="nucleotide sequence ID" value="NZ_JAXOJX010000024.1"/>
</dbReference>
<dbReference type="Gene3D" id="3.20.20.140">
    <property type="entry name" value="Metal-dependent hydrolases"/>
    <property type="match status" value="1"/>
</dbReference>
<evidence type="ECO:0000259" key="1">
    <source>
        <dbReference type="Pfam" id="PF04909"/>
    </source>
</evidence>
<keyword evidence="3" id="KW-1185">Reference proteome</keyword>
<protein>
    <submittedName>
        <fullName evidence="2">Amidohydrolase family protein</fullName>
    </submittedName>
</protein>
<dbReference type="InterPro" id="IPR032466">
    <property type="entry name" value="Metal_Hydrolase"/>
</dbReference>
<accession>A0ABU5IFQ0</accession>
<sequence length="287" mass="31777">MTEAACLAFDPVLNAPRERLPAGSCDCHFHVFEDVASYPLAQGRSYTPAAAPMADYRRMMDATGIERAVLVQPSVYGSDHTLFVDMLREHEAWLRGVAVVRADTPEKDIELWHRVGARGSRVNALYAAGAPVAEIEAIVQRIRPHGWHLQVCIDVDAQPHLLERIVDMGVPVVVDHIGHLPAERAAESPGFAILVSLLREGRVWTKLSGPYRLTAQRSGFGDVRPLVDRLVQANPDRLVWGSDWPHPSIAAPMVNDTELADLACEWLGDAVLRHRVLVTNPTKLYWG</sequence>
<dbReference type="PANTHER" id="PTHR35563">
    <property type="entry name" value="BARREL METAL-DEPENDENT HYDROLASE, PUTATIVE (AFU_ORTHOLOGUE AFUA_1G16240)-RELATED"/>
    <property type="match status" value="1"/>
</dbReference>
<dbReference type="InterPro" id="IPR006680">
    <property type="entry name" value="Amidohydro-rel"/>
</dbReference>
<dbReference type="EMBL" id="JAXOJX010000024">
    <property type="protein sequence ID" value="MDZ5457947.1"/>
    <property type="molecule type" value="Genomic_DNA"/>
</dbReference>
<dbReference type="Pfam" id="PF04909">
    <property type="entry name" value="Amidohydro_2"/>
    <property type="match status" value="1"/>
</dbReference>
<proteinExistence type="predicted"/>